<dbReference type="Gene3D" id="3.30.70.1710">
    <property type="match status" value="2"/>
</dbReference>
<evidence type="ECO:0000313" key="5">
    <source>
        <dbReference type="EMBL" id="MEZ6853780.1"/>
    </source>
</evidence>
<feature type="domain" description="BMC" evidence="4">
    <location>
        <begin position="96"/>
        <end position="182"/>
    </location>
</feature>
<dbReference type="GO" id="GO:0031469">
    <property type="term" value="C:bacterial microcompartment"/>
    <property type="evidence" value="ECO:0007669"/>
    <property type="project" value="UniProtKB-SubCell"/>
</dbReference>
<dbReference type="PANTHER" id="PTHR33941:SF11">
    <property type="entry name" value="BACTERIAL MICROCOMPARTMENT SHELL PROTEIN PDUJ"/>
    <property type="match status" value="1"/>
</dbReference>
<evidence type="ECO:0000256" key="1">
    <source>
        <dbReference type="ARBA" id="ARBA00024322"/>
    </source>
</evidence>
<comment type="similarity">
    <text evidence="3">Belongs to the bacterial microcompartments protein family.</text>
</comment>
<name>A0A8G2CA08_9BACT</name>
<feature type="domain" description="BMC" evidence="4">
    <location>
        <begin position="4"/>
        <end position="86"/>
    </location>
</feature>
<comment type="subcellular location">
    <subcellularLocation>
        <location evidence="1">Bacterial microcompartment</location>
    </subcellularLocation>
</comment>
<evidence type="ECO:0000313" key="8">
    <source>
        <dbReference type="Proteomes" id="UP001568358"/>
    </source>
</evidence>
<dbReference type="CDD" id="cd07054">
    <property type="entry name" value="BMC_PduT_repeat2"/>
    <property type="match status" value="1"/>
</dbReference>
<dbReference type="InterPro" id="IPR037233">
    <property type="entry name" value="CcmK-like_sf"/>
</dbReference>
<dbReference type="PANTHER" id="PTHR33941">
    <property type="entry name" value="PROPANEDIOL UTILIZATION PROTEIN PDUA"/>
    <property type="match status" value="1"/>
</dbReference>
<keyword evidence="2" id="KW-1283">Bacterial microcompartment</keyword>
<dbReference type="PROSITE" id="PS51930">
    <property type="entry name" value="BMC_2"/>
    <property type="match status" value="2"/>
</dbReference>
<dbReference type="SUPFAM" id="SSF143414">
    <property type="entry name" value="CcmK-like"/>
    <property type="match status" value="2"/>
</dbReference>
<evidence type="ECO:0000313" key="6">
    <source>
        <dbReference type="EMBL" id="SHJ24438.1"/>
    </source>
</evidence>
<reference evidence="6 7" key="1">
    <citation type="submission" date="2016-11" db="EMBL/GenBank/DDBJ databases">
        <authorList>
            <person name="Varghese N."/>
            <person name="Submissions S."/>
        </authorList>
    </citation>
    <scope>NUCLEOTIDE SEQUENCE [LARGE SCALE GENOMIC DNA]</scope>
    <source>
        <strain evidence="6 7">DSM 17919</strain>
    </source>
</reference>
<dbReference type="RefSeq" id="WP_019999985.1">
    <property type="nucleotide sequence ID" value="NZ_CP192219.1"/>
</dbReference>
<dbReference type="AlphaFoldDB" id="A0A8G2CA08"/>
<dbReference type="InterPro" id="IPR050575">
    <property type="entry name" value="BMC_shell"/>
</dbReference>
<sequence length="182" mass="18917">MSKSIGMVEFTSISRGIYAVDQMVKTAEVEIVTATTTCPGKYFAIVTGDVASVNNSVEVGEQYAKEYLIDSMVIPSVAPEVFPAIAGGVMPEYMDAVGIVEAFALAPMVVAADSVLKAVNVEPIELRLGNGLGGKSFFTFTGDVAAVTAGIESAKNALMLKGLLVNAEVIPSPSPKVLPSLL</sequence>
<dbReference type="EMBL" id="JBFSOO010000006">
    <property type="protein sequence ID" value="MEZ6853780.1"/>
    <property type="molecule type" value="Genomic_DNA"/>
</dbReference>
<dbReference type="Pfam" id="PF00936">
    <property type="entry name" value="BMC"/>
    <property type="match status" value="2"/>
</dbReference>
<dbReference type="InterPro" id="IPR044872">
    <property type="entry name" value="CcmK/CsoS1_BMC"/>
</dbReference>
<dbReference type="InterPro" id="IPR000249">
    <property type="entry name" value="BMC_dom"/>
</dbReference>
<dbReference type="PIRSF" id="PIRSF034834">
    <property type="entry name" value="PduT"/>
    <property type="match status" value="1"/>
</dbReference>
<evidence type="ECO:0000313" key="7">
    <source>
        <dbReference type="Proteomes" id="UP000184001"/>
    </source>
</evidence>
<dbReference type="Proteomes" id="UP001568358">
    <property type="component" value="Unassembled WGS sequence"/>
</dbReference>
<dbReference type="InterPro" id="IPR011238">
    <property type="entry name" value="Micro_shell_prot_PduT"/>
</dbReference>
<keyword evidence="8" id="KW-1185">Reference proteome</keyword>
<dbReference type="SMART" id="SM00877">
    <property type="entry name" value="BMC"/>
    <property type="match status" value="2"/>
</dbReference>
<evidence type="ECO:0000256" key="2">
    <source>
        <dbReference type="ARBA" id="ARBA00024446"/>
    </source>
</evidence>
<accession>A0A8G2CA08</accession>
<dbReference type="CDD" id="cd07053">
    <property type="entry name" value="BMC_PduT_repeat1"/>
    <property type="match status" value="1"/>
</dbReference>
<reference evidence="5 8" key="2">
    <citation type="submission" date="2024-07" db="EMBL/GenBank/DDBJ databases">
        <title>Active virus-host system and metabolic interactions in a Lokiarchaeon culture.</title>
        <authorList>
            <person name="Ponce Toledo R.I."/>
            <person name="Rodrigues Oliveira T."/>
            <person name="Schleper C."/>
        </authorList>
    </citation>
    <scope>NUCLEOTIDE SEQUENCE [LARGE SCALE GENOMIC DNA]</scope>
    <source>
        <strain evidence="5 8">B35</strain>
    </source>
</reference>
<evidence type="ECO:0000256" key="3">
    <source>
        <dbReference type="PROSITE-ProRule" id="PRU01278"/>
    </source>
</evidence>
<comment type="caution">
    <text evidence="6">The sequence shown here is derived from an EMBL/GenBank/DDBJ whole genome shotgun (WGS) entry which is preliminary data.</text>
</comment>
<proteinExistence type="inferred from homology"/>
<dbReference type="EMBL" id="FQZR01000004">
    <property type="protein sequence ID" value="SHJ24438.1"/>
    <property type="molecule type" value="Genomic_DNA"/>
</dbReference>
<evidence type="ECO:0000259" key="4">
    <source>
        <dbReference type="PROSITE" id="PS51930"/>
    </source>
</evidence>
<protein>
    <submittedName>
        <fullName evidence="5">BMC domain-containing protein</fullName>
    </submittedName>
    <submittedName>
        <fullName evidence="6">Carboxysome shell and ethanolamine utilization microcompartment protein CcmL/EutN</fullName>
    </submittedName>
</protein>
<gene>
    <name evidence="5" type="ORF">AB2Z07_09585</name>
    <name evidence="6" type="ORF">SAMN05660830_01910</name>
</gene>
<dbReference type="Proteomes" id="UP000184001">
    <property type="component" value="Unassembled WGS sequence"/>
</dbReference>
<organism evidence="6 7">
    <name type="scientific">Halodesulfovibrio aestuarii</name>
    <dbReference type="NCBI Taxonomy" id="126333"/>
    <lineage>
        <taxon>Bacteria</taxon>
        <taxon>Pseudomonadati</taxon>
        <taxon>Thermodesulfobacteriota</taxon>
        <taxon>Desulfovibrionia</taxon>
        <taxon>Desulfovibrionales</taxon>
        <taxon>Desulfovibrionaceae</taxon>
        <taxon>Halodesulfovibrio</taxon>
    </lineage>
</organism>